<evidence type="ECO:0000256" key="6">
    <source>
        <dbReference type="ARBA" id="ARBA00023242"/>
    </source>
</evidence>
<evidence type="ECO:0000256" key="1">
    <source>
        <dbReference type="ARBA" id="ARBA00004123"/>
    </source>
</evidence>
<dbReference type="VEuPathDB" id="FungiDB:BO97DRAFT_472823"/>
<dbReference type="Proteomes" id="UP000248961">
    <property type="component" value="Unassembled WGS sequence"/>
</dbReference>
<protein>
    <recommendedName>
        <fullName evidence="10">DJ-1/PfpI domain-containing protein</fullName>
    </recommendedName>
</protein>
<evidence type="ECO:0008006" key="10">
    <source>
        <dbReference type="Google" id="ProtNLM"/>
    </source>
</evidence>
<dbReference type="InterPro" id="IPR051089">
    <property type="entry name" value="prtT"/>
</dbReference>
<evidence type="ECO:0000313" key="8">
    <source>
        <dbReference type="EMBL" id="RAL08919.1"/>
    </source>
</evidence>
<evidence type="ECO:0000313" key="9">
    <source>
        <dbReference type="Proteomes" id="UP000248961"/>
    </source>
</evidence>
<keyword evidence="9" id="KW-1185">Reference proteome</keyword>
<dbReference type="GeneID" id="37204464"/>
<evidence type="ECO:0000256" key="3">
    <source>
        <dbReference type="ARBA" id="ARBA00023015"/>
    </source>
</evidence>
<dbReference type="EMBL" id="KZ824309">
    <property type="protein sequence ID" value="RAL08919.1"/>
    <property type="molecule type" value="Genomic_DNA"/>
</dbReference>
<proteinExistence type="predicted"/>
<dbReference type="GO" id="GO:0000981">
    <property type="term" value="F:DNA-binding transcription factor activity, RNA polymerase II-specific"/>
    <property type="evidence" value="ECO:0007669"/>
    <property type="project" value="TreeGrafter"/>
</dbReference>
<dbReference type="STRING" id="1450537.A0A395HN55"/>
<organism evidence="8 9">
    <name type="scientific">Aspergillus homomorphus (strain CBS 101889)</name>
    <dbReference type="NCBI Taxonomy" id="1450537"/>
    <lineage>
        <taxon>Eukaryota</taxon>
        <taxon>Fungi</taxon>
        <taxon>Dikarya</taxon>
        <taxon>Ascomycota</taxon>
        <taxon>Pezizomycotina</taxon>
        <taxon>Eurotiomycetes</taxon>
        <taxon>Eurotiomycetidae</taxon>
        <taxon>Eurotiales</taxon>
        <taxon>Aspergillaceae</taxon>
        <taxon>Aspergillus</taxon>
        <taxon>Aspergillus subgen. Circumdati</taxon>
    </lineage>
</organism>
<keyword evidence="6" id="KW-0539">Nucleus</keyword>
<evidence type="ECO:0000256" key="5">
    <source>
        <dbReference type="ARBA" id="ARBA00023163"/>
    </source>
</evidence>
<evidence type="ECO:0000256" key="4">
    <source>
        <dbReference type="ARBA" id="ARBA00023125"/>
    </source>
</evidence>
<keyword evidence="5" id="KW-0804">Transcription</keyword>
<dbReference type="RefSeq" id="XP_025548073.1">
    <property type="nucleotide sequence ID" value="XM_025700175.1"/>
</dbReference>
<dbReference type="SUPFAM" id="SSF52317">
    <property type="entry name" value="Class I glutamine amidotransferase-like"/>
    <property type="match status" value="1"/>
</dbReference>
<dbReference type="Gene3D" id="3.40.50.880">
    <property type="match status" value="1"/>
</dbReference>
<feature type="compositionally biased region" description="Polar residues" evidence="7">
    <location>
        <begin position="366"/>
        <end position="380"/>
    </location>
</feature>
<keyword evidence="3" id="KW-0805">Transcription regulation</keyword>
<reference evidence="8 9" key="1">
    <citation type="submission" date="2018-02" db="EMBL/GenBank/DDBJ databases">
        <title>The genomes of Aspergillus section Nigri reveals drivers in fungal speciation.</title>
        <authorList>
            <consortium name="DOE Joint Genome Institute"/>
            <person name="Vesth T.C."/>
            <person name="Nybo J."/>
            <person name="Theobald S."/>
            <person name="Brandl J."/>
            <person name="Frisvad J.C."/>
            <person name="Nielsen K.F."/>
            <person name="Lyhne E.K."/>
            <person name="Kogle M.E."/>
            <person name="Kuo A."/>
            <person name="Riley R."/>
            <person name="Clum A."/>
            <person name="Nolan M."/>
            <person name="Lipzen A."/>
            <person name="Salamov A."/>
            <person name="Henrissat B."/>
            <person name="Wiebenga A."/>
            <person name="De vries R.P."/>
            <person name="Grigoriev I.V."/>
            <person name="Mortensen U.H."/>
            <person name="Andersen M.R."/>
            <person name="Baker S.E."/>
        </authorList>
    </citation>
    <scope>NUCLEOTIDE SEQUENCE [LARGE SCALE GENOMIC DNA]</scope>
    <source>
        <strain evidence="8 9">CBS 101889</strain>
    </source>
</reference>
<dbReference type="OrthoDB" id="5424793at2759"/>
<name>A0A395HN55_ASPHC</name>
<accession>A0A395HN55</accession>
<gene>
    <name evidence="8" type="ORF">BO97DRAFT_472823</name>
</gene>
<dbReference type="GO" id="GO:0005634">
    <property type="term" value="C:nucleus"/>
    <property type="evidence" value="ECO:0007669"/>
    <property type="project" value="UniProtKB-SubCell"/>
</dbReference>
<dbReference type="GO" id="GO:0000976">
    <property type="term" value="F:transcription cis-regulatory region binding"/>
    <property type="evidence" value="ECO:0007669"/>
    <property type="project" value="TreeGrafter"/>
</dbReference>
<dbReference type="AlphaFoldDB" id="A0A395HN55"/>
<feature type="region of interest" description="Disordered" evidence="7">
    <location>
        <begin position="297"/>
        <end position="316"/>
    </location>
</feature>
<keyword evidence="2" id="KW-0862">Zinc</keyword>
<evidence type="ECO:0000256" key="7">
    <source>
        <dbReference type="SAM" id="MobiDB-lite"/>
    </source>
</evidence>
<dbReference type="PANTHER" id="PTHR31845:SF10">
    <property type="entry name" value="ZN(II)2CYS6 TRANSCRIPTION FACTOR (EUROFUNG)"/>
    <property type="match status" value="1"/>
</dbReference>
<sequence length="870" mass="97367">MSSPIDLRNPGRPIHVGVILLNTVTEQFDIVPVNFFSVLSREFLKDMPDDFVTDELKAQALDFVFHWVTETGDTPARLTSNLRVVPTDSFATCPPLDIVVLGASKLGYQANEAEKEFLRKSYKDCAAFLTVCGGFEPALAAGILEGQTATGPRFMLPRLRQESPGTNWVEKRYVCSDSGKLWSTGTLLNGLDMVAAFGRSVWGGEGSLVDNMIKKGYFPERDVDYKEAAVYRQWQQTMILNLCVLDLRRLGRAKNAGHVRFAVFPLNSRPLRMAVGADEDRCIKFGYDCTLFASQSSSSNEQSSTESSSTSDCSIQSRKEDVVSSLFKTAPNHEDQSAQMRDLHRQTLRKALLGDSCSHHEDDGLKTNTPPLSESSAPGTKYNNLNVSMKEADELLSQFKYRTVYFPFVEVPEALSAASMAKSRPFLFFAILVVSAVRRPLLQRKLDEKFRRVLSERIVLHGEKSLDYVQGLLVYLAWYPMHIRPMNNQMWQYLQILTGMISDLKLDHKLQDTAMRNSCLGCYNLSSLISFGLRRRSDTAIFQALKSSIGDETSSNQDISIETQLSRIQILWETLARHRSDSREDTLESGSDTLSFHLHMQDLERRIRSDVPATGEVPLRLSIQSLKVVPANLPWTAHSSSPNRRPPSDPLTVSHQPLEHLQEARSCFSEIQGFFDYLLTIPTAQYIYFSLREWCQIILTISTASQICFVSSPSVDSQWNELQTTARYKMQVYLESLSHRMSTLSISKPGDTPDTFSMFKSVLDIVLETYAAASSNSPSVSPYDGSGTDALSTLSAEKDEPSPTKSSRCPIMNGSIKQTEFWEAVQQSNAMCGSGTGAGYHQAPFGAGMDKLFDDDQDWPSLFSEWVNFT</sequence>
<dbReference type="InterPro" id="IPR029062">
    <property type="entry name" value="Class_I_gatase-like"/>
</dbReference>
<dbReference type="PANTHER" id="PTHR31845">
    <property type="entry name" value="FINGER DOMAIN PROTEIN, PUTATIVE-RELATED"/>
    <property type="match status" value="1"/>
</dbReference>
<feature type="region of interest" description="Disordered" evidence="7">
    <location>
        <begin position="775"/>
        <end position="810"/>
    </location>
</feature>
<keyword evidence="4" id="KW-0238">DNA-binding</keyword>
<feature type="region of interest" description="Disordered" evidence="7">
    <location>
        <begin position="359"/>
        <end position="380"/>
    </location>
</feature>
<feature type="compositionally biased region" description="Low complexity" evidence="7">
    <location>
        <begin position="297"/>
        <end position="311"/>
    </location>
</feature>
<comment type="subcellular location">
    <subcellularLocation>
        <location evidence="1">Nucleus</location>
    </subcellularLocation>
</comment>
<evidence type="ECO:0000256" key="2">
    <source>
        <dbReference type="ARBA" id="ARBA00022833"/>
    </source>
</evidence>